<evidence type="ECO:0000256" key="10">
    <source>
        <dbReference type="ARBA" id="ARBA00047761"/>
    </source>
</evidence>
<gene>
    <name evidence="16" type="ORF">X560_2002</name>
</gene>
<dbReference type="EMBL" id="AZHO01000024">
    <property type="protein sequence ID" value="KMT58786.1"/>
    <property type="molecule type" value="Genomic_DNA"/>
</dbReference>
<keyword evidence="17" id="KW-1185">Reference proteome</keyword>
<evidence type="ECO:0000256" key="14">
    <source>
        <dbReference type="SAM" id="MobiDB-lite"/>
    </source>
</evidence>
<evidence type="ECO:0000256" key="1">
    <source>
        <dbReference type="ARBA" id="ARBA00001936"/>
    </source>
</evidence>
<name>A0A0J8J388_9LIST</name>
<evidence type="ECO:0000256" key="3">
    <source>
        <dbReference type="ARBA" id="ARBA00004496"/>
    </source>
</evidence>
<feature type="region of interest" description="Disordered" evidence="14">
    <location>
        <begin position="1"/>
        <end position="23"/>
    </location>
</feature>
<dbReference type="PATRIC" id="fig|1430899.3.peg.2054"/>
<evidence type="ECO:0000256" key="2">
    <source>
        <dbReference type="ARBA" id="ARBA00004170"/>
    </source>
</evidence>
<evidence type="ECO:0000256" key="7">
    <source>
        <dbReference type="ARBA" id="ARBA00022801"/>
    </source>
</evidence>
<evidence type="ECO:0000313" key="16">
    <source>
        <dbReference type="EMBL" id="KMT58786.1"/>
    </source>
</evidence>
<evidence type="ECO:0000256" key="12">
    <source>
        <dbReference type="ARBA" id="ARBA00058786"/>
    </source>
</evidence>
<comment type="catalytic activity">
    <reaction evidence="11">
        <text>O-phospho-L-threonyl-[protein] + H2O = L-threonyl-[protein] + phosphate</text>
        <dbReference type="Rhea" id="RHEA:47004"/>
        <dbReference type="Rhea" id="RHEA-COMP:11060"/>
        <dbReference type="Rhea" id="RHEA-COMP:11605"/>
        <dbReference type="ChEBI" id="CHEBI:15377"/>
        <dbReference type="ChEBI" id="CHEBI:30013"/>
        <dbReference type="ChEBI" id="CHEBI:43474"/>
        <dbReference type="ChEBI" id="CHEBI:61977"/>
        <dbReference type="EC" id="3.1.3.16"/>
    </reaction>
</comment>
<dbReference type="Pfam" id="PF13672">
    <property type="entry name" value="PP2C_2"/>
    <property type="match status" value="1"/>
</dbReference>
<evidence type="ECO:0000256" key="8">
    <source>
        <dbReference type="ARBA" id="ARBA00022912"/>
    </source>
</evidence>
<dbReference type="PANTHER" id="PTHR47992">
    <property type="entry name" value="PROTEIN PHOSPHATASE"/>
    <property type="match status" value="1"/>
</dbReference>
<comment type="similarity">
    <text evidence="4">Belongs to the PP2C family.</text>
</comment>
<dbReference type="GO" id="GO:0016020">
    <property type="term" value="C:membrane"/>
    <property type="evidence" value="ECO:0007669"/>
    <property type="project" value="UniProtKB-SubCell"/>
</dbReference>
<evidence type="ECO:0000259" key="15">
    <source>
        <dbReference type="PROSITE" id="PS51746"/>
    </source>
</evidence>
<dbReference type="SMART" id="SM00332">
    <property type="entry name" value="PP2Cc"/>
    <property type="match status" value="1"/>
</dbReference>
<dbReference type="AlphaFoldDB" id="A0A0J8J388"/>
<proteinExistence type="inferred from homology"/>
<evidence type="ECO:0000256" key="9">
    <source>
        <dbReference type="ARBA" id="ARBA00023211"/>
    </source>
</evidence>
<dbReference type="EC" id="3.1.3.16" evidence="5"/>
<dbReference type="FunFam" id="3.60.40.10:FF:000002">
    <property type="entry name" value="Serine/threonine phosphatase stp"/>
    <property type="match status" value="1"/>
</dbReference>
<dbReference type="GO" id="GO:0004722">
    <property type="term" value="F:protein serine/threonine phosphatase activity"/>
    <property type="evidence" value="ECO:0007669"/>
    <property type="project" value="UniProtKB-EC"/>
</dbReference>
<dbReference type="OrthoDB" id="9801841at2"/>
<dbReference type="InterPro" id="IPR015655">
    <property type="entry name" value="PP2C"/>
</dbReference>
<keyword evidence="9" id="KW-0464">Manganese</keyword>
<organism evidence="16 17">
    <name type="scientific">Listeria fleischmannii 1991</name>
    <dbReference type="NCBI Taxonomy" id="1430899"/>
    <lineage>
        <taxon>Bacteria</taxon>
        <taxon>Bacillati</taxon>
        <taxon>Bacillota</taxon>
        <taxon>Bacilli</taxon>
        <taxon>Bacillales</taxon>
        <taxon>Listeriaceae</taxon>
        <taxon>Listeria</taxon>
    </lineage>
</organism>
<dbReference type="GO" id="GO:0046872">
    <property type="term" value="F:metal ion binding"/>
    <property type="evidence" value="ECO:0007669"/>
    <property type="project" value="UniProtKB-KW"/>
</dbReference>
<protein>
    <recommendedName>
        <fullName evidence="13">Serine/threonine phosphatase stp</fullName>
        <ecNumber evidence="5">3.1.3.16</ecNumber>
    </recommendedName>
</protein>
<dbReference type="InterPro" id="IPR036457">
    <property type="entry name" value="PPM-type-like_dom_sf"/>
</dbReference>
<keyword evidence="6" id="KW-0479">Metal-binding</keyword>
<comment type="cofactor">
    <cofactor evidence="1">
        <name>Mn(2+)</name>
        <dbReference type="ChEBI" id="CHEBI:29035"/>
    </cofactor>
</comment>
<comment type="catalytic activity">
    <reaction evidence="10">
        <text>O-phospho-L-seryl-[protein] + H2O = L-seryl-[protein] + phosphate</text>
        <dbReference type="Rhea" id="RHEA:20629"/>
        <dbReference type="Rhea" id="RHEA-COMP:9863"/>
        <dbReference type="Rhea" id="RHEA-COMP:11604"/>
        <dbReference type="ChEBI" id="CHEBI:15377"/>
        <dbReference type="ChEBI" id="CHEBI:29999"/>
        <dbReference type="ChEBI" id="CHEBI:43474"/>
        <dbReference type="ChEBI" id="CHEBI:83421"/>
        <dbReference type="EC" id="3.1.3.16"/>
    </reaction>
</comment>
<sequence length="252" mass="28154">MQVEFRTDRGRIRHHNEDSGGVFENKTGNPIVIVADGMGGHRAGDVASEMAVKLLSEAWQETEEFLHASDVEEWFRITIQKINRAITSRAEAEPELKGMGTTLVAAIFTRSQAIVANVGDSRGYLLQEERFKQITEDHSLVNELLRKGEISKEDAENHPQKNILLRALGVEGYVDTDTFITPFQIEDILLLCSDGLSNMISEEEMKQVLMSRRTLAEKADTLITKANANGGEDNITVLLLERDKMRRGGRAS</sequence>
<comment type="caution">
    <text evidence="16">The sequence shown here is derived from an EMBL/GenBank/DDBJ whole genome shotgun (WGS) entry which is preliminary data.</text>
</comment>
<comment type="subcellular location">
    <subcellularLocation>
        <location evidence="3">Cytoplasm</location>
    </subcellularLocation>
    <subcellularLocation>
        <location evidence="2">Membrane</location>
        <topology evidence="2">Peripheral membrane protein</topology>
    </subcellularLocation>
</comment>
<feature type="domain" description="PPM-type phosphatase" evidence="15">
    <location>
        <begin position="2"/>
        <end position="242"/>
    </location>
</feature>
<dbReference type="NCBIfam" id="NF033484">
    <property type="entry name" value="Stp1_PP2C_phos"/>
    <property type="match status" value="1"/>
</dbReference>
<evidence type="ECO:0000256" key="5">
    <source>
        <dbReference type="ARBA" id="ARBA00013081"/>
    </source>
</evidence>
<dbReference type="SUPFAM" id="SSF81606">
    <property type="entry name" value="PP2C-like"/>
    <property type="match status" value="1"/>
</dbReference>
<dbReference type="InterPro" id="IPR001932">
    <property type="entry name" value="PPM-type_phosphatase-like_dom"/>
</dbReference>
<comment type="function">
    <text evidence="12">Protein phosphatase that dephosphorylates EF-Tu.</text>
</comment>
<dbReference type="PROSITE" id="PS51746">
    <property type="entry name" value="PPM_2"/>
    <property type="match status" value="1"/>
</dbReference>
<accession>A0A0J8J388</accession>
<evidence type="ECO:0000256" key="11">
    <source>
        <dbReference type="ARBA" id="ARBA00048336"/>
    </source>
</evidence>
<evidence type="ECO:0000256" key="13">
    <source>
        <dbReference type="ARBA" id="ARBA00071198"/>
    </source>
</evidence>
<evidence type="ECO:0000256" key="4">
    <source>
        <dbReference type="ARBA" id="ARBA00006702"/>
    </source>
</evidence>
<keyword evidence="8" id="KW-0904">Protein phosphatase</keyword>
<dbReference type="GO" id="GO:0005737">
    <property type="term" value="C:cytoplasm"/>
    <property type="evidence" value="ECO:0007669"/>
    <property type="project" value="UniProtKB-SubCell"/>
</dbReference>
<evidence type="ECO:0000313" key="17">
    <source>
        <dbReference type="Proteomes" id="UP000052258"/>
    </source>
</evidence>
<dbReference type="Proteomes" id="UP000052258">
    <property type="component" value="Unassembled WGS sequence"/>
</dbReference>
<dbReference type="CDD" id="cd00143">
    <property type="entry name" value="PP2Cc"/>
    <property type="match status" value="1"/>
</dbReference>
<dbReference type="SMART" id="SM00331">
    <property type="entry name" value="PP2C_SIG"/>
    <property type="match status" value="1"/>
</dbReference>
<dbReference type="RefSeq" id="WP_007476273.1">
    <property type="nucleotide sequence ID" value="NZ_KQ130617.1"/>
</dbReference>
<evidence type="ECO:0000256" key="6">
    <source>
        <dbReference type="ARBA" id="ARBA00022723"/>
    </source>
</evidence>
<reference evidence="16 17" key="1">
    <citation type="journal article" date="2015" name="Genome Biol. Evol.">
        <title>Comparative Genomics of Listeria Sensu Lato: Genus-Wide Differences in Evolutionary Dynamics and the Progressive Gain of Complex, Potentially Pathogenicity-Related Traits through Lateral Gene Transfer.</title>
        <authorList>
            <person name="Chiara M."/>
            <person name="Caruso M."/>
            <person name="D'Erchia A.M."/>
            <person name="Manzari C."/>
            <person name="Fraccalvieri R."/>
            <person name="Goffredo E."/>
            <person name="Latorre L."/>
            <person name="Miccolupo A."/>
            <person name="Padalino I."/>
            <person name="Santagada G."/>
            <person name="Chiocco D."/>
            <person name="Pesole G."/>
            <person name="Horner D.S."/>
            <person name="Parisi A."/>
        </authorList>
    </citation>
    <scope>NUCLEOTIDE SEQUENCE [LARGE SCALE GENOMIC DNA]</scope>
    <source>
        <strain evidence="16 17">1991</strain>
    </source>
</reference>
<dbReference type="Gene3D" id="3.60.40.10">
    <property type="entry name" value="PPM-type phosphatase domain"/>
    <property type="match status" value="1"/>
</dbReference>
<feature type="compositionally biased region" description="Basic and acidic residues" evidence="14">
    <location>
        <begin position="1"/>
        <end position="18"/>
    </location>
</feature>
<keyword evidence="7" id="KW-0378">Hydrolase</keyword>